<proteinExistence type="predicted"/>
<dbReference type="RefSeq" id="YP_009483092.1">
    <property type="nucleotide sequence ID" value="NC_037667.1"/>
</dbReference>
<name>A0A2U7U8R0_9VIRU</name>
<dbReference type="KEGG" id="vg:36843964"/>
<sequence>MDPVLCRLLDDLPVSRLFGAFERSHPTEHRLRTLFDLCLRATVPFAVVDARLQAYLPLVAPSAVVGVAGAGGADAFLEASQSLPTLLAHDKEEDRERADADDGAGDPTTDDSTPRWVSCCGCPRRTRVHRASRRTLQDYWCGSPCPCGWLRRVTDQGALRIVTWHWACLVAGTYKSLCIDDDDDGYHDDPDEPPCRGLYEWDLERITGHGASSDYVGPGWGLGPSDAVLFELVCGSIVFPSIVTRADIDWPRQEGRGAAFRRVPHPSCHRVDVFVRPPRKRTDGGDSAATSTKQDTSLRVLAFVRGDLLFAGTIGG</sequence>
<feature type="compositionally biased region" description="Basic and acidic residues" evidence="1">
    <location>
        <begin position="88"/>
        <end position="100"/>
    </location>
</feature>
<evidence type="ECO:0000256" key="1">
    <source>
        <dbReference type="SAM" id="MobiDB-lite"/>
    </source>
</evidence>
<gene>
    <name evidence="2" type="ORF">pqer_cds_401</name>
</gene>
<reference evidence="2" key="1">
    <citation type="journal article" date="2018" name="Nat. Commun.">
        <title>Diversity and evolution of the emerging Pandoraviridae family.</title>
        <authorList>
            <person name="Legendre M."/>
            <person name="Fabre E."/>
            <person name="Poirot O."/>
            <person name="Jeudy S."/>
            <person name="Lartigue A."/>
            <person name="Alempic J.M."/>
            <person name="Beucher L."/>
            <person name="Philippe N."/>
            <person name="Bertaux L."/>
            <person name="Christo-Foroux E."/>
            <person name="Labadie K."/>
            <person name="Coute Y."/>
            <person name="Abergel C."/>
            <person name="Claverie J.M."/>
        </authorList>
    </citation>
    <scope>NUCLEOTIDE SEQUENCE [LARGE SCALE GENOMIC DNA]</scope>
    <source>
        <strain evidence="2">Quercus</strain>
    </source>
</reference>
<accession>A0A2U7U8R0</accession>
<evidence type="ECO:0000313" key="2">
    <source>
        <dbReference type="EMBL" id="AVK74823.1"/>
    </source>
</evidence>
<organism evidence="2">
    <name type="scientific">Pandoravirus quercus</name>
    <dbReference type="NCBI Taxonomy" id="2107709"/>
    <lineage>
        <taxon>Viruses</taxon>
        <taxon>Pandoravirus</taxon>
    </lineage>
</organism>
<dbReference type="Proteomes" id="UP000248852">
    <property type="component" value="Segment"/>
</dbReference>
<dbReference type="EMBL" id="MG011689">
    <property type="protein sequence ID" value="AVK74823.1"/>
    <property type="molecule type" value="Genomic_DNA"/>
</dbReference>
<dbReference type="GeneID" id="36843964"/>
<protein>
    <submittedName>
        <fullName evidence="2">Uncharacterized protein</fullName>
    </submittedName>
</protein>
<feature type="region of interest" description="Disordered" evidence="1">
    <location>
        <begin position="88"/>
        <end position="113"/>
    </location>
</feature>